<dbReference type="Pfam" id="PF00668">
    <property type="entry name" value="Condensation"/>
    <property type="match status" value="2"/>
</dbReference>
<dbReference type="GO" id="GO:0044550">
    <property type="term" value="P:secondary metabolite biosynthetic process"/>
    <property type="evidence" value="ECO:0007669"/>
    <property type="project" value="TreeGrafter"/>
</dbReference>
<dbReference type="InterPro" id="IPR020845">
    <property type="entry name" value="AMP-binding_CS"/>
</dbReference>
<reference evidence="8" key="2">
    <citation type="submission" date="2020-09" db="EMBL/GenBank/DDBJ databases">
        <authorList>
            <person name="Sun Q."/>
            <person name="Ohkuma M."/>
        </authorList>
    </citation>
    <scope>NUCLEOTIDE SEQUENCE</scope>
    <source>
        <strain evidence="8">JCM 4477</strain>
    </source>
</reference>
<evidence type="ECO:0000256" key="4">
    <source>
        <dbReference type="ARBA" id="ARBA00022553"/>
    </source>
</evidence>
<dbReference type="PROSITE" id="PS50075">
    <property type="entry name" value="CARRIER"/>
    <property type="match status" value="1"/>
</dbReference>
<dbReference type="CDD" id="cd19543">
    <property type="entry name" value="DCL_NRPS"/>
    <property type="match status" value="1"/>
</dbReference>
<dbReference type="Gene3D" id="3.30.559.30">
    <property type="entry name" value="Nonribosomal peptide synthetase, condensation domain"/>
    <property type="match status" value="2"/>
</dbReference>
<dbReference type="CDD" id="cd12117">
    <property type="entry name" value="A_NRPS_Srf_like"/>
    <property type="match status" value="1"/>
</dbReference>
<keyword evidence="4" id="KW-0597">Phosphoprotein</keyword>
<dbReference type="InterPro" id="IPR020806">
    <property type="entry name" value="PKS_PP-bd"/>
</dbReference>
<dbReference type="GO" id="GO:0008610">
    <property type="term" value="P:lipid biosynthetic process"/>
    <property type="evidence" value="ECO:0007669"/>
    <property type="project" value="UniProtKB-ARBA"/>
</dbReference>
<dbReference type="GO" id="GO:0031177">
    <property type="term" value="F:phosphopantetheine binding"/>
    <property type="evidence" value="ECO:0007669"/>
    <property type="project" value="InterPro"/>
</dbReference>
<dbReference type="NCBIfam" id="TIGR01720">
    <property type="entry name" value="NRPS-para261"/>
    <property type="match status" value="1"/>
</dbReference>
<evidence type="ECO:0000256" key="5">
    <source>
        <dbReference type="ARBA" id="ARBA00022737"/>
    </source>
</evidence>
<proteinExistence type="inferred from homology"/>
<dbReference type="SUPFAM" id="SSF52777">
    <property type="entry name" value="CoA-dependent acyltransferases"/>
    <property type="match status" value="4"/>
</dbReference>
<organism evidence="8 9">
    <name type="scientific">Streptomyces fumanus</name>
    <dbReference type="NCBI Taxonomy" id="67302"/>
    <lineage>
        <taxon>Bacteria</taxon>
        <taxon>Bacillati</taxon>
        <taxon>Actinomycetota</taxon>
        <taxon>Actinomycetes</taxon>
        <taxon>Kitasatosporales</taxon>
        <taxon>Streptomycetaceae</taxon>
        <taxon>Streptomyces</taxon>
    </lineage>
</organism>
<keyword evidence="5" id="KW-0677">Repeat</keyword>
<dbReference type="InterPro" id="IPR009081">
    <property type="entry name" value="PP-bd_ACP"/>
</dbReference>
<dbReference type="Proteomes" id="UP000630718">
    <property type="component" value="Unassembled WGS sequence"/>
</dbReference>
<dbReference type="Pfam" id="PF00550">
    <property type="entry name" value="PP-binding"/>
    <property type="match status" value="1"/>
</dbReference>
<dbReference type="SUPFAM" id="SSF56801">
    <property type="entry name" value="Acetyl-CoA synthetase-like"/>
    <property type="match status" value="1"/>
</dbReference>
<dbReference type="Gene3D" id="3.30.559.10">
    <property type="entry name" value="Chloramphenicol acetyltransferase-like domain"/>
    <property type="match status" value="2"/>
</dbReference>
<dbReference type="InterPro" id="IPR023213">
    <property type="entry name" value="CAT-like_dom_sf"/>
</dbReference>
<name>A0A919B0L0_9ACTN</name>
<dbReference type="InterPro" id="IPR000873">
    <property type="entry name" value="AMP-dep_synth/lig_dom"/>
</dbReference>
<dbReference type="RefSeq" id="WP_190208595.1">
    <property type="nucleotide sequence ID" value="NZ_BNBI01000026.1"/>
</dbReference>
<keyword evidence="9" id="KW-1185">Reference proteome</keyword>
<dbReference type="InterPro" id="IPR006162">
    <property type="entry name" value="Ppantetheine_attach_site"/>
</dbReference>
<dbReference type="Pfam" id="PF00501">
    <property type="entry name" value="AMP-binding"/>
    <property type="match status" value="1"/>
</dbReference>
<dbReference type="PANTHER" id="PTHR45527">
    <property type="entry name" value="NONRIBOSOMAL PEPTIDE SYNTHETASE"/>
    <property type="match status" value="1"/>
</dbReference>
<dbReference type="GO" id="GO:0017000">
    <property type="term" value="P:antibiotic biosynthetic process"/>
    <property type="evidence" value="ECO:0007669"/>
    <property type="project" value="UniProtKB-KW"/>
</dbReference>
<evidence type="ECO:0000256" key="2">
    <source>
        <dbReference type="ARBA" id="ARBA00006432"/>
    </source>
</evidence>
<evidence type="ECO:0000313" key="8">
    <source>
        <dbReference type="EMBL" id="GHF35307.1"/>
    </source>
</evidence>
<comment type="caution">
    <text evidence="8">The sequence shown here is derived from an EMBL/GenBank/DDBJ whole genome shotgun (WGS) entry which is preliminary data.</text>
</comment>
<keyword evidence="3" id="KW-0596">Phosphopantetheine</keyword>
<keyword evidence="6" id="KW-0045">Antibiotic biosynthesis</keyword>
<comment type="cofactor">
    <cofactor evidence="1">
        <name>pantetheine 4'-phosphate</name>
        <dbReference type="ChEBI" id="CHEBI:47942"/>
    </cofactor>
</comment>
<evidence type="ECO:0000256" key="6">
    <source>
        <dbReference type="ARBA" id="ARBA00023194"/>
    </source>
</evidence>
<dbReference type="InterPro" id="IPR010071">
    <property type="entry name" value="AA_adenyl_dom"/>
</dbReference>
<dbReference type="NCBIfam" id="TIGR01733">
    <property type="entry name" value="AA-adenyl-dom"/>
    <property type="match status" value="1"/>
</dbReference>
<dbReference type="FunFam" id="2.30.38.10:FF:000001">
    <property type="entry name" value="Non-ribosomal peptide synthetase PvdI"/>
    <property type="match status" value="1"/>
</dbReference>
<gene>
    <name evidence="8" type="ORF">GCM10018772_70870</name>
</gene>
<dbReference type="InterPro" id="IPR001242">
    <property type="entry name" value="Condensation_dom"/>
</dbReference>
<dbReference type="InterPro" id="IPR036736">
    <property type="entry name" value="ACP-like_sf"/>
</dbReference>
<protein>
    <recommendedName>
        <fullName evidence="7">Carrier domain-containing protein</fullName>
    </recommendedName>
</protein>
<dbReference type="InterPro" id="IPR025110">
    <property type="entry name" value="AMP-bd_C"/>
</dbReference>
<dbReference type="InterPro" id="IPR010060">
    <property type="entry name" value="NRPS_synth"/>
</dbReference>
<dbReference type="FunFam" id="3.30.300.30:FF:000010">
    <property type="entry name" value="Enterobactin synthetase component F"/>
    <property type="match status" value="1"/>
</dbReference>
<dbReference type="Gene3D" id="3.30.300.30">
    <property type="match status" value="1"/>
</dbReference>
<dbReference type="PANTHER" id="PTHR45527:SF1">
    <property type="entry name" value="FATTY ACID SYNTHASE"/>
    <property type="match status" value="1"/>
</dbReference>
<accession>A0A919B0L0</accession>
<sequence>MTEVRIEDVWPLSPLQEGLLFHAGYDEDAGDVYVVQGVVHLTGALDPGVLRVSWQALLDRHASLRAGFQRRGSGDPVQVIARGVELPWKQADLSALPLAEAEEEAGRMARGERSRRFDLETPPLLRLLLVRLGAGRAQMVITMHHLVMDGWSLPVLFDELSQVYAAGGDAGVLPPVTSYRDYVVWLGGRDRDAARAAWRQALAGLDEPTLVGPAAPDREPRLPTRVATRLHGEPAARLRRVTADLGVTLNTAAQAAWGLLIGQLTGRGDVAFGAIVSGRPMDLPGVERMVGLFINTVPVRVTTAPEDTLATTLRRLQDAQSALLDHHHIGLADIQRAAGPGAVFDTLLVYQNYPRDSEGPLRLAGLDVAGGGGEDASHYPLTLVVTPVEDALELRLDYGSDVFDEQTAWALLGRLARILEQLAAAPHTRITDLDTLSPEERRTVLYGWNDTRRAVPGGTLVDRFEAQAARTPDAVAVIGPDRAWTYAELNAYANGVAYELIGRGVGPEDLVGVVRQRSAELVPVLLGVLKTGAAYVPVDPAHPDGRRRSVLAEAGVSVVVTDEDRFAPVQQNPGVRISPANLAYVMYTSGSTGVPKGVAATHGNVVAFCLDGAWTEDVTECVLFQANHAFDASTYELWTPLLRGGRLVVTPPGQVDVAERARLIAEHRVTNVHATAGLFGAFAEGAPHLFTGVREVSTGGDVVSATAVRTLLETHPGLVVRTTYGPTETTAFTTQVAFTASEGVPAAVPLGRPMDNTSAYVLDRFLRPVPPGVVGELYIAGTGLARGYAGRPGLTAERFVACPFDPVDGRMYRTGDLARWGTGGLLMFAGRADEQVKIRGFRIEPAEVEAVLAAHRDVARATVVAREDTPGTKHLVGYVVPAPGAVVDAAALRAFAAERLPDAMVPAAIVPVEAIPVTANGKVDRAALPAPDLAAPLTGRAPATPAEELLCALFADVLHLDAVGPEDSFFALGGDSITSMLVVARARRAGVRISARQLFEHRTPAGLASVAELTAQDGPPEPDDDPLGTVPLTPAMLDMAERTDLAGRFSQSTVMTVPPGLDHDRLERAVQTVLDHHDSLRARLRRTADGTWSLEIPPPGTTIRVHRVAATGPGTWDDLITREADRAAGELDPRAGVLLRAVWLDAGPATPGRLVLVAHHLAVDGVSWRILLSDLVTAYTAPHARLAPVGTSFRAWARELATQATSQARVAELPAWRDILAGPDPLLGSRRPDPARDSLAAGMHAMSVTLPPDTTTALLDGLATAFHTGADDVLLAALAAAVGSRRRARGAATGSLLVEIEGHGREPLRPGMDLTRTTGWFTSAYPVRLDTGAIDLAGVRSGGPAVDVLMKRVKEQLRAVPADGLGHALLRHLNPATAPVLAALPRPQVRFTYLGRFPASGPGGEPAGPGQWRPDGQLLDGGAAADTAVTHTLDATAVVHDLPDGPHLTVTAVSPTGLLDTPALEDLVVEWTAMLNGLAAHMAAPGSGGHTPSDFPLAEISQDELDEFAAIAETFETAD</sequence>
<dbReference type="InterPro" id="IPR045851">
    <property type="entry name" value="AMP-bd_C_sf"/>
</dbReference>
<evidence type="ECO:0000259" key="7">
    <source>
        <dbReference type="PROSITE" id="PS50075"/>
    </source>
</evidence>
<reference evidence="8" key="1">
    <citation type="journal article" date="2014" name="Int. J. Syst. Evol. Microbiol.">
        <title>Complete genome sequence of Corynebacterium casei LMG S-19264T (=DSM 44701T), isolated from a smear-ripened cheese.</title>
        <authorList>
            <consortium name="US DOE Joint Genome Institute (JGI-PGF)"/>
            <person name="Walter F."/>
            <person name="Albersmeier A."/>
            <person name="Kalinowski J."/>
            <person name="Ruckert C."/>
        </authorList>
    </citation>
    <scope>NUCLEOTIDE SEQUENCE</scope>
    <source>
        <strain evidence="8">JCM 4477</strain>
    </source>
</reference>
<dbReference type="GO" id="GO:0005737">
    <property type="term" value="C:cytoplasm"/>
    <property type="evidence" value="ECO:0007669"/>
    <property type="project" value="TreeGrafter"/>
</dbReference>
<evidence type="ECO:0000256" key="3">
    <source>
        <dbReference type="ARBA" id="ARBA00022450"/>
    </source>
</evidence>
<feature type="domain" description="Carrier" evidence="7">
    <location>
        <begin position="941"/>
        <end position="1015"/>
    </location>
</feature>
<evidence type="ECO:0000256" key="1">
    <source>
        <dbReference type="ARBA" id="ARBA00001957"/>
    </source>
</evidence>
<dbReference type="FunFam" id="1.10.1200.10:FF:000005">
    <property type="entry name" value="Nonribosomal peptide synthetase 1"/>
    <property type="match status" value="1"/>
</dbReference>
<dbReference type="Gene3D" id="2.30.38.10">
    <property type="entry name" value="Luciferase, Domain 3"/>
    <property type="match status" value="1"/>
</dbReference>
<dbReference type="Gene3D" id="1.10.1200.10">
    <property type="entry name" value="ACP-like"/>
    <property type="match status" value="1"/>
</dbReference>
<dbReference type="Pfam" id="PF13193">
    <property type="entry name" value="AMP-binding_C"/>
    <property type="match status" value="1"/>
</dbReference>
<dbReference type="SMART" id="SM00823">
    <property type="entry name" value="PKS_PP"/>
    <property type="match status" value="1"/>
</dbReference>
<dbReference type="Gene3D" id="3.40.50.980">
    <property type="match status" value="2"/>
</dbReference>
<dbReference type="PROSITE" id="PS00012">
    <property type="entry name" value="PHOSPHOPANTETHEINE"/>
    <property type="match status" value="1"/>
</dbReference>
<dbReference type="PROSITE" id="PS00455">
    <property type="entry name" value="AMP_BINDING"/>
    <property type="match status" value="1"/>
</dbReference>
<evidence type="ECO:0000313" key="9">
    <source>
        <dbReference type="Proteomes" id="UP000630718"/>
    </source>
</evidence>
<comment type="similarity">
    <text evidence="2">Belongs to the ATP-dependent AMP-binding enzyme family.</text>
</comment>
<dbReference type="SUPFAM" id="SSF47336">
    <property type="entry name" value="ACP-like"/>
    <property type="match status" value="1"/>
</dbReference>
<dbReference type="GO" id="GO:0003824">
    <property type="term" value="F:catalytic activity"/>
    <property type="evidence" value="ECO:0007669"/>
    <property type="project" value="InterPro"/>
</dbReference>
<dbReference type="EMBL" id="BNBI01000026">
    <property type="protein sequence ID" value="GHF35307.1"/>
    <property type="molecule type" value="Genomic_DNA"/>
</dbReference>
<dbReference type="GO" id="GO:0043041">
    <property type="term" value="P:amino acid activation for nonribosomal peptide biosynthetic process"/>
    <property type="evidence" value="ECO:0007669"/>
    <property type="project" value="TreeGrafter"/>
</dbReference>